<keyword evidence="3" id="KW-0406">Ion transport</keyword>
<accession>A0A8J5QBU1</accession>
<feature type="domain" description="FAD dependent oxidoreductase" evidence="11">
    <location>
        <begin position="607"/>
        <end position="938"/>
    </location>
</feature>
<evidence type="ECO:0000256" key="5">
    <source>
        <dbReference type="ARBA" id="ARBA00022729"/>
    </source>
</evidence>
<dbReference type="EMBL" id="JAGSYN010000136">
    <property type="protein sequence ID" value="KAG7663509.1"/>
    <property type="molecule type" value="Genomic_DNA"/>
</dbReference>
<dbReference type="InterPro" id="IPR006076">
    <property type="entry name" value="FAD-dep_OxRdtase"/>
</dbReference>
<keyword evidence="3" id="KW-0408">Iron</keyword>
<evidence type="ECO:0000259" key="13">
    <source>
        <dbReference type="Pfam" id="PF07732"/>
    </source>
</evidence>
<dbReference type="PROSITE" id="PS00677">
    <property type="entry name" value="DAO"/>
    <property type="match status" value="1"/>
</dbReference>
<dbReference type="OrthoDB" id="2121828at2759"/>
<dbReference type="GO" id="GO:0033215">
    <property type="term" value="P:reductive iron assimilation"/>
    <property type="evidence" value="ECO:0007669"/>
    <property type="project" value="TreeGrafter"/>
</dbReference>
<sequence length="945" mass="107148">MYLSIYILFTFILTTLASKTHEFNWDISWVDSNPDGLHPRRMIGINNQWPLPTIRVSKHDRVIIHITNNLGDRNTSLHFHGLFMKGYAAHDGPEFVTQCPIPPGATFTHDFNVGEQTGTFWYHSHTGSQYGDGLRGIFIIEDDYGVEYDEEVVLSIGDHYHLESLEIMKSFKSRFNPTGAEPIPQSSLFNETRNVTWEVQPDKTYFLRLVNMGLFVSHYVYIEDHSFTILEVDGIKVEPYTVESLYISVAQRYVVLVHTKAKSQAKPNYRFVNIFDQEMLDFIPVGLELVSTNWVVYDKSEPLLKPLPPYDYDKAVDRLTKFNDFHLRPVGDIKLLPEPDITIQVNFSMEVLGDGVTYALFNGKTYTPPKVPTLYSVLSSGEQATNQLVYGTNTNSFIIQGNEVVDIVLNNHDPGKHPFHLHGHAFQVISRFNTDDEENPISFDPNNKTMTNYPKYPLIRDTAQVEPNGFIVLRFQSNNPGVWFFHCHLDWHLEQGLAILLIEDPMELQKSQSKIPQNHIDVCNAAGVPYKGNAAGNAEDFLDLTGENLQFKDLPLGFTLKGYIAFSVCTLFAIYGLFSIYKYGMEDVSKDNSIVVIERLYRILEDAGIIGLYTTFSLIEKGVNPKEITIIAQHLPGDESINYTSPYAGGNFSCITGDDPETLEYDRYTYVNVGRVQRAVGGETKGLDRYPSIEMWDKKPSQKKIDSLASYLEDYEVIPTKDLPNGVEFGIKFLSWNFNCPKFLFNFQQYLERQGVTFIRRELTHIVQAYISGSTKNVINCSGIGARSLGGVEDKNVYPARGQVVVIKAPHIMENKMRWGDDYATYIIKRPYSHDQLILGGFFQKDNWTGDTFKSESEDILKRTTELLPKILTENPHGSKISDLEIIRVAAGLRPSRHGGARIEKERFDEGKVLIHNYGASGYGYQAGFGMAHRAAKLAVEGSKL</sequence>
<comment type="caution">
    <text evidence="14">The sequence shown here is derived from an EMBL/GenBank/DDBJ whole genome shotgun (WGS) entry which is preliminary data.</text>
</comment>
<evidence type="ECO:0000256" key="2">
    <source>
        <dbReference type="ARBA" id="ARBA00010609"/>
    </source>
</evidence>
<keyword evidence="5 9" id="KW-0732">Signal</keyword>
<evidence type="ECO:0000313" key="14">
    <source>
        <dbReference type="EMBL" id="KAG7663509.1"/>
    </source>
</evidence>
<comment type="cofactor">
    <cofactor evidence="1">
        <name>Cu cation</name>
        <dbReference type="ChEBI" id="CHEBI:23378"/>
    </cofactor>
</comment>
<keyword evidence="3" id="KW-0813">Transport</keyword>
<dbReference type="Pfam" id="PF01266">
    <property type="entry name" value="DAO"/>
    <property type="match status" value="1"/>
</dbReference>
<dbReference type="InterPro" id="IPR006181">
    <property type="entry name" value="D-amino_acid_oxidase_CS"/>
</dbReference>
<dbReference type="InterPro" id="IPR033138">
    <property type="entry name" value="Cu_oxidase_CS"/>
</dbReference>
<proteinExistence type="inferred from homology"/>
<dbReference type="InterPro" id="IPR001117">
    <property type="entry name" value="Cu-oxidase_2nd"/>
</dbReference>
<feature type="domain" description="Plastocyanin-like" evidence="13">
    <location>
        <begin position="27"/>
        <end position="143"/>
    </location>
</feature>
<dbReference type="FunFam" id="2.60.40.420:FF:000024">
    <property type="entry name" value="FET5p Multicopper oxidase"/>
    <property type="match status" value="1"/>
</dbReference>
<evidence type="ECO:0000256" key="8">
    <source>
        <dbReference type="ARBA" id="ARBA00023180"/>
    </source>
</evidence>
<feature type="domain" description="Plastocyanin-like" evidence="10">
    <location>
        <begin position="150"/>
        <end position="273"/>
    </location>
</feature>
<organism evidence="14 15">
    <name type="scientific">[Candida] subhashii</name>
    <dbReference type="NCBI Taxonomy" id="561895"/>
    <lineage>
        <taxon>Eukaryota</taxon>
        <taxon>Fungi</taxon>
        <taxon>Dikarya</taxon>
        <taxon>Ascomycota</taxon>
        <taxon>Saccharomycotina</taxon>
        <taxon>Pichiomycetes</taxon>
        <taxon>Debaryomycetaceae</taxon>
        <taxon>Spathaspora</taxon>
    </lineage>
</organism>
<dbReference type="Pfam" id="PF07731">
    <property type="entry name" value="Cu-oxidase_2"/>
    <property type="match status" value="1"/>
</dbReference>
<dbReference type="PANTHER" id="PTHR11709">
    <property type="entry name" value="MULTI-COPPER OXIDASE"/>
    <property type="match status" value="1"/>
</dbReference>
<evidence type="ECO:0000256" key="6">
    <source>
        <dbReference type="ARBA" id="ARBA00023002"/>
    </source>
</evidence>
<dbReference type="CDD" id="cd13851">
    <property type="entry name" value="CuRO_1_Fet3p"/>
    <property type="match status" value="1"/>
</dbReference>
<dbReference type="Pfam" id="PF00394">
    <property type="entry name" value="Cu-oxidase"/>
    <property type="match status" value="1"/>
</dbReference>
<name>A0A8J5QBU1_9ASCO</name>
<keyword evidence="6" id="KW-0560">Oxidoreductase</keyword>
<dbReference type="Proteomes" id="UP000694255">
    <property type="component" value="Unassembled WGS sequence"/>
</dbReference>
<dbReference type="InterPro" id="IPR011707">
    <property type="entry name" value="Cu-oxidase-like_N"/>
</dbReference>
<dbReference type="InterPro" id="IPR045087">
    <property type="entry name" value="Cu-oxidase_fam"/>
</dbReference>
<evidence type="ECO:0000256" key="7">
    <source>
        <dbReference type="ARBA" id="ARBA00023008"/>
    </source>
</evidence>
<keyword evidence="7" id="KW-0186">Copper</keyword>
<protein>
    <submittedName>
        <fullName evidence="14">Uncharacterized protein</fullName>
    </submittedName>
</protein>
<evidence type="ECO:0000256" key="1">
    <source>
        <dbReference type="ARBA" id="ARBA00001935"/>
    </source>
</evidence>
<evidence type="ECO:0000256" key="3">
    <source>
        <dbReference type="ARBA" id="ARBA00022496"/>
    </source>
</evidence>
<evidence type="ECO:0000256" key="9">
    <source>
        <dbReference type="SAM" id="SignalP"/>
    </source>
</evidence>
<feature type="signal peptide" evidence="9">
    <location>
        <begin position="1"/>
        <end position="17"/>
    </location>
</feature>
<dbReference type="InterPro" id="IPR002355">
    <property type="entry name" value="Cu_oxidase_Cu_BS"/>
</dbReference>
<dbReference type="CDD" id="cd13899">
    <property type="entry name" value="CuRO_3_Fet3p"/>
    <property type="match status" value="1"/>
</dbReference>
<feature type="chain" id="PRO_5035238180" evidence="9">
    <location>
        <begin position="18"/>
        <end position="945"/>
    </location>
</feature>
<evidence type="ECO:0000256" key="4">
    <source>
        <dbReference type="ARBA" id="ARBA00022723"/>
    </source>
</evidence>
<dbReference type="PANTHER" id="PTHR11709:SF361">
    <property type="entry name" value="IRON TRANSPORT MULTICOPPER OXIDASE FET3"/>
    <property type="match status" value="1"/>
</dbReference>
<dbReference type="RefSeq" id="XP_049263741.1">
    <property type="nucleotide sequence ID" value="XM_049406772.1"/>
</dbReference>
<evidence type="ECO:0000259" key="12">
    <source>
        <dbReference type="Pfam" id="PF07731"/>
    </source>
</evidence>
<dbReference type="GeneID" id="73469769"/>
<dbReference type="AlphaFoldDB" id="A0A8J5QBU1"/>
<dbReference type="GO" id="GO:0010106">
    <property type="term" value="P:cellular response to iron ion starvation"/>
    <property type="evidence" value="ECO:0007669"/>
    <property type="project" value="TreeGrafter"/>
</dbReference>
<keyword evidence="3" id="KW-0410">Iron transport</keyword>
<dbReference type="CDD" id="cd13877">
    <property type="entry name" value="CuRO_2_Fet3p_like"/>
    <property type="match status" value="1"/>
</dbReference>
<dbReference type="FunFam" id="2.60.40.420:FF:000022">
    <property type="entry name" value="FET5p Multicopper oxidase"/>
    <property type="match status" value="1"/>
</dbReference>
<dbReference type="InterPro" id="IPR044130">
    <property type="entry name" value="CuRO_2_Fet3-like"/>
</dbReference>
<dbReference type="PROSITE" id="PS00079">
    <property type="entry name" value="MULTICOPPER_OXIDASE1"/>
    <property type="match status" value="2"/>
</dbReference>
<feature type="domain" description="Plastocyanin-like" evidence="12">
    <location>
        <begin position="366"/>
        <end position="505"/>
    </location>
</feature>
<evidence type="ECO:0000313" key="15">
    <source>
        <dbReference type="Proteomes" id="UP000694255"/>
    </source>
</evidence>
<keyword evidence="4" id="KW-0479">Metal-binding</keyword>
<dbReference type="GO" id="GO:0004322">
    <property type="term" value="F:ferroxidase activity"/>
    <property type="evidence" value="ECO:0007669"/>
    <property type="project" value="TreeGrafter"/>
</dbReference>
<keyword evidence="8" id="KW-0325">Glycoprotein</keyword>
<dbReference type="Pfam" id="PF07732">
    <property type="entry name" value="Cu-oxidase_3"/>
    <property type="match status" value="1"/>
</dbReference>
<comment type="similarity">
    <text evidence="2">Belongs to the multicopper oxidase family.</text>
</comment>
<dbReference type="GO" id="GO:0005507">
    <property type="term" value="F:copper ion binding"/>
    <property type="evidence" value="ECO:0007669"/>
    <property type="project" value="InterPro"/>
</dbReference>
<dbReference type="InterPro" id="IPR011706">
    <property type="entry name" value="Cu-oxidase_C"/>
</dbReference>
<gene>
    <name evidence="14" type="ORF">J8A68_002968</name>
</gene>
<reference evidence="14 15" key="1">
    <citation type="journal article" date="2021" name="DNA Res.">
        <title>Genome analysis of Candida subhashii reveals its hybrid nature and dual mitochondrial genome conformations.</title>
        <authorList>
            <person name="Mixao V."/>
            <person name="Hegedusova E."/>
            <person name="Saus E."/>
            <person name="Pryszcz L.P."/>
            <person name="Cillingova A."/>
            <person name="Nosek J."/>
            <person name="Gabaldon T."/>
        </authorList>
    </citation>
    <scope>NUCLEOTIDE SEQUENCE [LARGE SCALE GENOMIC DNA]</scope>
    <source>
        <strain evidence="14 15">CBS 10753</strain>
    </source>
</reference>
<keyword evidence="15" id="KW-1185">Reference proteome</keyword>
<dbReference type="GO" id="GO:0003884">
    <property type="term" value="F:D-amino-acid oxidase activity"/>
    <property type="evidence" value="ECO:0007669"/>
    <property type="project" value="InterPro"/>
</dbReference>
<evidence type="ECO:0000259" key="10">
    <source>
        <dbReference type="Pfam" id="PF00394"/>
    </source>
</evidence>
<dbReference type="PROSITE" id="PS00080">
    <property type="entry name" value="MULTICOPPER_OXIDASE2"/>
    <property type="match status" value="1"/>
</dbReference>
<evidence type="ECO:0000259" key="11">
    <source>
        <dbReference type="Pfam" id="PF01266"/>
    </source>
</evidence>